<dbReference type="RefSeq" id="WP_264981959.1">
    <property type="nucleotide sequence ID" value="NZ_AP026708.1"/>
</dbReference>
<accession>A0ABN6RZ64</accession>
<evidence type="ECO:0000313" key="9">
    <source>
        <dbReference type="EMBL" id="BDQ35068.1"/>
    </source>
</evidence>
<dbReference type="SUPFAM" id="SSF50715">
    <property type="entry name" value="Ribosomal protein L25-like"/>
    <property type="match status" value="1"/>
</dbReference>
<evidence type="ECO:0000256" key="3">
    <source>
        <dbReference type="ARBA" id="ARBA00022980"/>
    </source>
</evidence>
<dbReference type="Pfam" id="PF14693">
    <property type="entry name" value="Ribosomal_TL5_C"/>
    <property type="match status" value="1"/>
</dbReference>
<comment type="similarity">
    <text evidence="5">Belongs to the bacterial ribosomal protein bL25 family. CTC subfamily.</text>
</comment>
<dbReference type="NCBIfam" id="TIGR00731">
    <property type="entry name" value="bL25_bact_ctc"/>
    <property type="match status" value="1"/>
</dbReference>
<evidence type="ECO:0000313" key="10">
    <source>
        <dbReference type="Proteomes" id="UP001061361"/>
    </source>
</evidence>
<protein>
    <recommendedName>
        <fullName evidence="5">Large ribosomal subunit protein bL25</fullName>
    </recommendedName>
    <alternativeName>
        <fullName evidence="5">General stress protein CTC</fullName>
    </alternativeName>
</protein>
<reference evidence="9" key="1">
    <citation type="submission" date="2022-08" db="EMBL/GenBank/DDBJ databases">
        <title>Genome Sequence of the sulphate-reducing bacterium, Pseudodesulfovibrio portus JCM14722.</title>
        <authorList>
            <person name="Kondo R."/>
            <person name="Kataoka T."/>
        </authorList>
    </citation>
    <scope>NUCLEOTIDE SEQUENCE</scope>
    <source>
        <strain evidence="9">JCM 14722</strain>
    </source>
</reference>
<name>A0ABN6RZ64_9BACT</name>
<sequence>MAELLKLNVEERTELGKGPNRRLRATGMVPGIYYDAKGSNIPVKVAMVPLQKAYAAVGNAQVFELVLEKGGKTETMPALLWRVRNEPVKGLPEHVDFFGVDLDQEIKVAVHFELVGSSKGVKLGGVLELYRDTIEVVCKPMDIPSSITIDITDLDIMDSVHIEEIEFPEGVTPLFDENYAVVAVQAAREEEELDEDEGLEGIMGEEEGEGEEGGSEEEASE</sequence>
<organism evidence="9 10">
    <name type="scientific">Pseudodesulfovibrio portus</name>
    <dbReference type="NCBI Taxonomy" id="231439"/>
    <lineage>
        <taxon>Bacteria</taxon>
        <taxon>Pseudomonadati</taxon>
        <taxon>Thermodesulfobacteriota</taxon>
        <taxon>Desulfovibrionia</taxon>
        <taxon>Desulfovibrionales</taxon>
        <taxon>Desulfovibrionaceae</taxon>
    </lineage>
</organism>
<dbReference type="Gene3D" id="2.170.120.20">
    <property type="entry name" value="Ribosomal protein L25, beta domain"/>
    <property type="match status" value="1"/>
</dbReference>
<gene>
    <name evidence="5 9" type="primary">rplY</name>
    <name evidence="5" type="synonym">ctc</name>
    <name evidence="9" type="ORF">JCM14722_26100</name>
</gene>
<dbReference type="EMBL" id="AP026708">
    <property type="protein sequence ID" value="BDQ35068.1"/>
    <property type="molecule type" value="Genomic_DNA"/>
</dbReference>
<dbReference type="HAMAP" id="MF_01334">
    <property type="entry name" value="Ribosomal_bL25_CTC"/>
    <property type="match status" value="1"/>
</dbReference>
<keyword evidence="3 5" id="KW-0689">Ribosomal protein</keyword>
<evidence type="ECO:0000256" key="2">
    <source>
        <dbReference type="ARBA" id="ARBA00022884"/>
    </source>
</evidence>
<feature type="compositionally biased region" description="Acidic residues" evidence="6">
    <location>
        <begin position="189"/>
        <end position="221"/>
    </location>
</feature>
<keyword evidence="1 5" id="KW-0699">rRNA-binding</keyword>
<dbReference type="InterPro" id="IPR029751">
    <property type="entry name" value="Ribosomal_L25_dom"/>
</dbReference>
<dbReference type="PANTHER" id="PTHR33284:SF1">
    <property type="entry name" value="RIBOSOMAL PROTEIN L25_GLN-TRNA SYNTHETASE, ANTI-CODON-BINDING DOMAIN-CONTAINING PROTEIN"/>
    <property type="match status" value="1"/>
</dbReference>
<keyword evidence="2 5" id="KW-0694">RNA-binding</keyword>
<dbReference type="Proteomes" id="UP001061361">
    <property type="component" value="Chromosome"/>
</dbReference>
<dbReference type="InterPro" id="IPR011035">
    <property type="entry name" value="Ribosomal_bL25/Gln-tRNA_synth"/>
</dbReference>
<proteinExistence type="inferred from homology"/>
<comment type="subunit">
    <text evidence="5">Part of the 50S ribosomal subunit; part of the 5S rRNA/L5/L18/L25 subcomplex. Contacts the 5S rRNA. Binds to the 5S rRNA independently of L5 and L18.</text>
</comment>
<feature type="domain" description="Large ribosomal subunit protein bL25 L25" evidence="7">
    <location>
        <begin position="7"/>
        <end position="97"/>
    </location>
</feature>
<dbReference type="Gene3D" id="2.40.240.10">
    <property type="entry name" value="Ribosomal Protein L25, Chain P"/>
    <property type="match status" value="1"/>
</dbReference>
<evidence type="ECO:0000259" key="7">
    <source>
        <dbReference type="Pfam" id="PF01386"/>
    </source>
</evidence>
<dbReference type="CDD" id="cd00495">
    <property type="entry name" value="Ribosomal_L25_TL5_CTC"/>
    <property type="match status" value="1"/>
</dbReference>
<dbReference type="Pfam" id="PF01386">
    <property type="entry name" value="Ribosomal_L25p"/>
    <property type="match status" value="1"/>
</dbReference>
<dbReference type="GO" id="GO:0005840">
    <property type="term" value="C:ribosome"/>
    <property type="evidence" value="ECO:0007669"/>
    <property type="project" value="UniProtKB-KW"/>
</dbReference>
<dbReference type="InterPro" id="IPR020056">
    <property type="entry name" value="Rbsml_bL25/Gln-tRNA_synth_N"/>
</dbReference>
<feature type="region of interest" description="Disordered" evidence="6">
    <location>
        <begin position="188"/>
        <end position="221"/>
    </location>
</feature>
<comment type="function">
    <text evidence="5">This is one of the proteins that binds to the 5S RNA in the ribosome where it forms part of the central protuberance.</text>
</comment>
<dbReference type="PANTHER" id="PTHR33284">
    <property type="entry name" value="RIBOSOMAL PROTEIN L25/GLN-TRNA SYNTHETASE, ANTI-CODON-BINDING DOMAIN-CONTAINING PROTEIN"/>
    <property type="match status" value="1"/>
</dbReference>
<dbReference type="InterPro" id="IPR020057">
    <property type="entry name" value="Ribosomal_bL25_b-dom"/>
</dbReference>
<evidence type="ECO:0000259" key="8">
    <source>
        <dbReference type="Pfam" id="PF14693"/>
    </source>
</evidence>
<evidence type="ECO:0000256" key="4">
    <source>
        <dbReference type="ARBA" id="ARBA00023274"/>
    </source>
</evidence>
<evidence type="ECO:0000256" key="6">
    <source>
        <dbReference type="SAM" id="MobiDB-lite"/>
    </source>
</evidence>
<dbReference type="InterPro" id="IPR037121">
    <property type="entry name" value="Ribosomal_bL25_C"/>
</dbReference>
<feature type="domain" description="Large ribosomal subunit protein bL25 beta" evidence="8">
    <location>
        <begin position="105"/>
        <end position="188"/>
    </location>
</feature>
<keyword evidence="10" id="KW-1185">Reference proteome</keyword>
<keyword evidence="4 5" id="KW-0687">Ribonucleoprotein</keyword>
<evidence type="ECO:0000256" key="5">
    <source>
        <dbReference type="HAMAP-Rule" id="MF_01334"/>
    </source>
</evidence>
<dbReference type="InterPro" id="IPR001021">
    <property type="entry name" value="Ribosomal_bL25_long"/>
</dbReference>
<evidence type="ECO:0000256" key="1">
    <source>
        <dbReference type="ARBA" id="ARBA00022730"/>
    </source>
</evidence>
<dbReference type="InterPro" id="IPR020930">
    <property type="entry name" value="Ribosomal_uL5_bac-type"/>
</dbReference>